<feature type="transmembrane region" description="Helical" evidence="7">
    <location>
        <begin position="12"/>
        <end position="31"/>
    </location>
</feature>
<dbReference type="SUPFAM" id="SSF103473">
    <property type="entry name" value="MFS general substrate transporter"/>
    <property type="match status" value="1"/>
</dbReference>
<evidence type="ECO:0000256" key="7">
    <source>
        <dbReference type="SAM" id="Phobius"/>
    </source>
</evidence>
<dbReference type="PANTHER" id="PTHR23517">
    <property type="entry name" value="RESISTANCE PROTEIN MDTM, PUTATIVE-RELATED-RELATED"/>
    <property type="match status" value="1"/>
</dbReference>
<dbReference type="RefSeq" id="WP_048791494.1">
    <property type="nucleotide sequence ID" value="NZ_PKIB01000001.1"/>
</dbReference>
<feature type="transmembrane region" description="Helical" evidence="7">
    <location>
        <begin position="102"/>
        <end position="127"/>
    </location>
</feature>
<dbReference type="GeneID" id="64018372"/>
<evidence type="ECO:0000256" key="2">
    <source>
        <dbReference type="ARBA" id="ARBA00022448"/>
    </source>
</evidence>
<organism evidence="9 10">
    <name type="scientific">Streptococcus macedonicus</name>
    <name type="common">Streptococcus gallolyticus macedonicus</name>
    <dbReference type="NCBI Taxonomy" id="59310"/>
    <lineage>
        <taxon>Bacteria</taxon>
        <taxon>Bacillati</taxon>
        <taxon>Bacillota</taxon>
        <taxon>Bacilli</taxon>
        <taxon>Lactobacillales</taxon>
        <taxon>Streptococcaceae</taxon>
        <taxon>Streptococcus</taxon>
    </lineage>
</organism>
<dbReference type="PANTHER" id="PTHR23517:SF3">
    <property type="entry name" value="INTEGRAL MEMBRANE TRANSPORT PROTEIN"/>
    <property type="match status" value="1"/>
</dbReference>
<dbReference type="GO" id="GO:0005886">
    <property type="term" value="C:plasma membrane"/>
    <property type="evidence" value="ECO:0007669"/>
    <property type="project" value="UniProtKB-SubCell"/>
</dbReference>
<keyword evidence="4 7" id="KW-0812">Transmembrane</keyword>
<dbReference type="InterPro" id="IPR011701">
    <property type="entry name" value="MFS"/>
</dbReference>
<feature type="transmembrane region" description="Helical" evidence="7">
    <location>
        <begin position="165"/>
        <end position="184"/>
    </location>
</feature>
<evidence type="ECO:0000313" key="9">
    <source>
        <dbReference type="EMBL" id="PLA54625.1"/>
    </source>
</evidence>
<dbReference type="EMBL" id="PKIB01000001">
    <property type="protein sequence ID" value="PLA54625.1"/>
    <property type="molecule type" value="Genomic_DNA"/>
</dbReference>
<keyword evidence="3" id="KW-1003">Cell membrane</keyword>
<evidence type="ECO:0000259" key="8">
    <source>
        <dbReference type="PROSITE" id="PS50850"/>
    </source>
</evidence>
<keyword evidence="6 7" id="KW-0472">Membrane</keyword>
<dbReference type="InterPro" id="IPR036259">
    <property type="entry name" value="MFS_trans_sf"/>
</dbReference>
<name>A0A2I1YIF5_STRMC</name>
<accession>A0A2I1YIF5</accession>
<feature type="transmembrane region" description="Helical" evidence="7">
    <location>
        <begin position="329"/>
        <end position="354"/>
    </location>
</feature>
<sequence length="392" mass="42627">MKPVKDKLSFKISLLSISLFLMIAPQISAALPLMYNAFPGVSQSGVETLSTIPNFGIMVGLFVSPFLIRALGQKLTILIGLVITLLAGTFPMYAVAFTPILISRFLLGAGIGLFNSLAVSLIPQFYVDDEEERASMLGFQNVMSSIGAAVSSFLVSYLVTISWHAAFVIYFLVIPSLILFTLFVPLKRETTQFGNQNGNKQKQSINGKVILIAILMFFIFMLYLPMSYKLPTMIVENGIGTTSTAAMVAGFSTLVGIPIGVTFGFFFKKLRDKIFPLGFFLVTLGFLLTAFSQNLVILLLSMVITGIGFGFAVPYMYNWLGWAAPQNSVNLATTLVLVMVNVGCFVSPTVMGALSAFFGSEASNTLLVSAIGFALITIYALVHYVRVHNIHK</sequence>
<dbReference type="Gene3D" id="1.20.1250.20">
    <property type="entry name" value="MFS general substrate transporter like domains"/>
    <property type="match status" value="1"/>
</dbReference>
<comment type="caution">
    <text evidence="9">The sequence shown here is derived from an EMBL/GenBank/DDBJ whole genome shotgun (WGS) entry which is preliminary data.</text>
</comment>
<evidence type="ECO:0000256" key="6">
    <source>
        <dbReference type="ARBA" id="ARBA00023136"/>
    </source>
</evidence>
<feature type="domain" description="Major facilitator superfamily (MFS) profile" evidence="8">
    <location>
        <begin position="1"/>
        <end position="388"/>
    </location>
</feature>
<dbReference type="PROSITE" id="PS50850">
    <property type="entry name" value="MFS"/>
    <property type="match status" value="1"/>
</dbReference>
<feature type="transmembrane region" description="Helical" evidence="7">
    <location>
        <begin position="297"/>
        <end position="317"/>
    </location>
</feature>
<dbReference type="InterPro" id="IPR020846">
    <property type="entry name" value="MFS_dom"/>
</dbReference>
<dbReference type="Pfam" id="PF07690">
    <property type="entry name" value="MFS_1"/>
    <property type="match status" value="1"/>
</dbReference>
<feature type="transmembrane region" description="Helical" evidence="7">
    <location>
        <begin position="274"/>
        <end position="291"/>
    </location>
</feature>
<comment type="subcellular location">
    <subcellularLocation>
        <location evidence="1">Cell membrane</location>
        <topology evidence="1">Multi-pass membrane protein</topology>
    </subcellularLocation>
</comment>
<evidence type="ECO:0000256" key="5">
    <source>
        <dbReference type="ARBA" id="ARBA00022989"/>
    </source>
</evidence>
<evidence type="ECO:0000256" key="4">
    <source>
        <dbReference type="ARBA" id="ARBA00022692"/>
    </source>
</evidence>
<evidence type="ECO:0000256" key="3">
    <source>
        <dbReference type="ARBA" id="ARBA00022475"/>
    </source>
</evidence>
<feature type="transmembrane region" description="Helical" evidence="7">
    <location>
        <begin position="205"/>
        <end position="224"/>
    </location>
</feature>
<dbReference type="InterPro" id="IPR050171">
    <property type="entry name" value="MFS_Transporters"/>
</dbReference>
<feature type="transmembrane region" description="Helical" evidence="7">
    <location>
        <begin position="244"/>
        <end position="267"/>
    </location>
</feature>
<evidence type="ECO:0000256" key="1">
    <source>
        <dbReference type="ARBA" id="ARBA00004651"/>
    </source>
</evidence>
<gene>
    <name evidence="9" type="ORF">CYK21_00445</name>
</gene>
<keyword evidence="5 7" id="KW-1133">Transmembrane helix</keyword>
<dbReference type="GO" id="GO:0022857">
    <property type="term" value="F:transmembrane transporter activity"/>
    <property type="evidence" value="ECO:0007669"/>
    <property type="project" value="InterPro"/>
</dbReference>
<protein>
    <submittedName>
        <fullName evidence="9">MFS transporter</fullName>
    </submittedName>
</protein>
<feature type="transmembrane region" description="Helical" evidence="7">
    <location>
        <begin position="75"/>
        <end position="96"/>
    </location>
</feature>
<reference evidence="9 10" key="1">
    <citation type="submission" date="2017-12" db="EMBL/GenBank/DDBJ databases">
        <title>Phylogenetic diversity of female urinary microbiome.</title>
        <authorList>
            <person name="Thomas-White K."/>
            <person name="Wolfe A.J."/>
        </authorList>
    </citation>
    <scope>NUCLEOTIDE SEQUENCE [LARGE SCALE GENOMIC DNA]</scope>
    <source>
        <strain evidence="9 10">UMB0733</strain>
    </source>
</reference>
<evidence type="ECO:0000313" key="10">
    <source>
        <dbReference type="Proteomes" id="UP000235073"/>
    </source>
</evidence>
<feature type="transmembrane region" description="Helical" evidence="7">
    <location>
        <begin position="366"/>
        <end position="385"/>
    </location>
</feature>
<feature type="transmembrane region" description="Helical" evidence="7">
    <location>
        <begin position="51"/>
        <end position="68"/>
    </location>
</feature>
<proteinExistence type="predicted"/>
<keyword evidence="2" id="KW-0813">Transport</keyword>
<dbReference type="Proteomes" id="UP000235073">
    <property type="component" value="Unassembled WGS sequence"/>
</dbReference>
<feature type="transmembrane region" description="Helical" evidence="7">
    <location>
        <begin position="139"/>
        <end position="159"/>
    </location>
</feature>
<dbReference type="AlphaFoldDB" id="A0A2I1YIF5"/>